<dbReference type="EMBL" id="BPLR01008699">
    <property type="protein sequence ID" value="GIY26569.1"/>
    <property type="molecule type" value="Genomic_DNA"/>
</dbReference>
<reference evidence="1 2" key="1">
    <citation type="submission" date="2021-06" db="EMBL/GenBank/DDBJ databases">
        <title>Caerostris extrusa draft genome.</title>
        <authorList>
            <person name="Kono N."/>
            <person name="Arakawa K."/>
        </authorList>
    </citation>
    <scope>NUCLEOTIDE SEQUENCE [LARGE SCALE GENOMIC DNA]</scope>
</reference>
<protein>
    <submittedName>
        <fullName evidence="1">Uncharacterized protein</fullName>
    </submittedName>
</protein>
<dbReference type="AlphaFoldDB" id="A0AAV4RY25"/>
<proteinExistence type="predicted"/>
<keyword evidence="2" id="KW-1185">Reference proteome</keyword>
<dbReference type="Proteomes" id="UP001054945">
    <property type="component" value="Unassembled WGS sequence"/>
</dbReference>
<sequence>MVSGDSNNPPPQTRRNVYIHSQIYAAHPFHRSWRFFNAASLSDQHYPMPVTEPCSLPGFQQTSGRRSSLMNQIAQYPNASSEMDCSLC</sequence>
<comment type="caution">
    <text evidence="1">The sequence shown here is derived from an EMBL/GenBank/DDBJ whole genome shotgun (WGS) entry which is preliminary data.</text>
</comment>
<evidence type="ECO:0000313" key="2">
    <source>
        <dbReference type="Proteomes" id="UP001054945"/>
    </source>
</evidence>
<name>A0AAV4RY25_CAEEX</name>
<evidence type="ECO:0000313" key="1">
    <source>
        <dbReference type="EMBL" id="GIY26569.1"/>
    </source>
</evidence>
<accession>A0AAV4RY25</accession>
<organism evidence="1 2">
    <name type="scientific">Caerostris extrusa</name>
    <name type="common">Bark spider</name>
    <name type="synonym">Caerostris bankana</name>
    <dbReference type="NCBI Taxonomy" id="172846"/>
    <lineage>
        <taxon>Eukaryota</taxon>
        <taxon>Metazoa</taxon>
        <taxon>Ecdysozoa</taxon>
        <taxon>Arthropoda</taxon>
        <taxon>Chelicerata</taxon>
        <taxon>Arachnida</taxon>
        <taxon>Araneae</taxon>
        <taxon>Araneomorphae</taxon>
        <taxon>Entelegynae</taxon>
        <taxon>Araneoidea</taxon>
        <taxon>Araneidae</taxon>
        <taxon>Caerostris</taxon>
    </lineage>
</organism>
<gene>
    <name evidence="1" type="ORF">CEXT_185091</name>
</gene>